<dbReference type="InterPro" id="IPR000214">
    <property type="entry name" value="Znf_DNA_glyclase/AP_lyase"/>
</dbReference>
<dbReference type="EMBL" id="PEVC01000032">
    <property type="protein sequence ID" value="PIV01114.1"/>
    <property type="molecule type" value="Genomic_DNA"/>
</dbReference>
<keyword evidence="6" id="KW-0227">DNA damage</keyword>
<evidence type="ECO:0000256" key="16">
    <source>
        <dbReference type="PROSITE-ProRule" id="PRU00391"/>
    </source>
</evidence>
<evidence type="ECO:0000256" key="6">
    <source>
        <dbReference type="ARBA" id="ARBA00022763"/>
    </source>
</evidence>
<comment type="catalytic activity">
    <reaction evidence="15">
        <text>2'-deoxyribonucleotide-(2'-deoxyribose 5'-phosphate)-2'-deoxyribonucleotide-DNA = a 3'-end 2'-deoxyribonucleotide-(2,3-dehydro-2,3-deoxyribose 5'-phosphate)-DNA + a 5'-end 5'-phospho-2'-deoxyribonucleoside-DNA + H(+)</text>
        <dbReference type="Rhea" id="RHEA:66592"/>
        <dbReference type="Rhea" id="RHEA-COMP:13180"/>
        <dbReference type="Rhea" id="RHEA-COMP:16897"/>
        <dbReference type="Rhea" id="RHEA-COMP:17067"/>
        <dbReference type="ChEBI" id="CHEBI:15378"/>
        <dbReference type="ChEBI" id="CHEBI:136412"/>
        <dbReference type="ChEBI" id="CHEBI:157695"/>
        <dbReference type="ChEBI" id="CHEBI:167181"/>
        <dbReference type="EC" id="4.2.99.18"/>
    </reaction>
</comment>
<keyword evidence="10" id="KW-0238">DNA-binding</keyword>
<dbReference type="SMART" id="SM00898">
    <property type="entry name" value="Fapy_DNA_glyco"/>
    <property type="match status" value="1"/>
</dbReference>
<dbReference type="InterPro" id="IPR012319">
    <property type="entry name" value="FPG_cat"/>
</dbReference>
<dbReference type="InterPro" id="IPR015886">
    <property type="entry name" value="H2TH_FPG"/>
</dbReference>
<keyword evidence="12 19" id="KW-0456">Lyase</keyword>
<evidence type="ECO:0000256" key="9">
    <source>
        <dbReference type="ARBA" id="ARBA00022833"/>
    </source>
</evidence>
<evidence type="ECO:0000256" key="5">
    <source>
        <dbReference type="ARBA" id="ARBA00022723"/>
    </source>
</evidence>
<dbReference type="Gene3D" id="1.10.8.50">
    <property type="match status" value="1"/>
</dbReference>
<dbReference type="SUPFAM" id="SSF57716">
    <property type="entry name" value="Glucocorticoid receptor-like (DNA-binding domain)"/>
    <property type="match status" value="1"/>
</dbReference>
<keyword evidence="5" id="KW-0479">Metal-binding</keyword>
<evidence type="ECO:0000259" key="17">
    <source>
        <dbReference type="PROSITE" id="PS51066"/>
    </source>
</evidence>
<dbReference type="NCBIfam" id="NF002211">
    <property type="entry name" value="PRK01103.1"/>
    <property type="match status" value="1"/>
</dbReference>
<dbReference type="Pfam" id="PF06827">
    <property type="entry name" value="zf-FPG_IleRS"/>
    <property type="match status" value="1"/>
</dbReference>
<dbReference type="FunFam" id="1.10.8.50:FF:000003">
    <property type="entry name" value="Formamidopyrimidine-DNA glycosylase"/>
    <property type="match status" value="1"/>
</dbReference>
<dbReference type="PROSITE" id="PS51066">
    <property type="entry name" value="ZF_FPG_2"/>
    <property type="match status" value="1"/>
</dbReference>
<dbReference type="Proteomes" id="UP000229631">
    <property type="component" value="Unassembled WGS sequence"/>
</dbReference>
<dbReference type="GO" id="GO:0008270">
    <property type="term" value="F:zinc ion binding"/>
    <property type="evidence" value="ECO:0007669"/>
    <property type="project" value="UniProtKB-KW"/>
</dbReference>
<feature type="domain" description="Formamidopyrimidine-DNA glycosylase catalytic" evidence="18">
    <location>
        <begin position="2"/>
        <end position="133"/>
    </location>
</feature>
<keyword evidence="7 16" id="KW-0863">Zinc-finger</keyword>
<evidence type="ECO:0000256" key="8">
    <source>
        <dbReference type="ARBA" id="ARBA00022801"/>
    </source>
</evidence>
<dbReference type="AlphaFoldDB" id="A0A2M7BDD6"/>
<evidence type="ECO:0000256" key="1">
    <source>
        <dbReference type="ARBA" id="ARBA00001668"/>
    </source>
</evidence>
<keyword evidence="11" id="KW-0234">DNA repair</keyword>
<evidence type="ECO:0000256" key="15">
    <source>
        <dbReference type="ARBA" id="ARBA00044632"/>
    </source>
</evidence>
<gene>
    <name evidence="19" type="ORF">COS54_01645</name>
</gene>
<dbReference type="InterPro" id="IPR035937">
    <property type="entry name" value="FPG_N"/>
</dbReference>
<evidence type="ECO:0000256" key="13">
    <source>
        <dbReference type="ARBA" id="ARBA00023268"/>
    </source>
</evidence>
<keyword evidence="8" id="KW-0378">Hydrolase</keyword>
<keyword evidence="13" id="KW-0511">Multifunctional enzyme</keyword>
<dbReference type="CDD" id="cd08966">
    <property type="entry name" value="EcFpg-like_N"/>
    <property type="match status" value="1"/>
</dbReference>
<feature type="domain" description="FPG-type" evidence="17">
    <location>
        <begin position="258"/>
        <end position="292"/>
    </location>
</feature>
<dbReference type="SUPFAM" id="SSF46946">
    <property type="entry name" value="S13-like H2TH domain"/>
    <property type="match status" value="1"/>
</dbReference>
<accession>A0A2M7BDD6</accession>
<dbReference type="GO" id="GO:0034039">
    <property type="term" value="F:8-oxo-7,8-dihydroguanine DNA N-glycosylase activity"/>
    <property type="evidence" value="ECO:0007669"/>
    <property type="project" value="TreeGrafter"/>
</dbReference>
<dbReference type="InterPro" id="IPR020629">
    <property type="entry name" value="FPG_Glyclase"/>
</dbReference>
<comment type="catalytic activity">
    <reaction evidence="1">
        <text>Hydrolysis of DNA containing ring-opened 7-methylguanine residues, releasing 2,6-diamino-4-hydroxy-5-(N-methyl)formamidopyrimidine.</text>
        <dbReference type="EC" id="3.2.2.23"/>
    </reaction>
</comment>
<comment type="subunit">
    <text evidence="4">Monomer.</text>
</comment>
<dbReference type="GO" id="GO:0140078">
    <property type="term" value="F:class I DNA-(apurinic or apyrimidinic site) endonuclease activity"/>
    <property type="evidence" value="ECO:0007669"/>
    <property type="project" value="UniProtKB-EC"/>
</dbReference>
<dbReference type="Gene3D" id="3.20.190.10">
    <property type="entry name" value="MutM-like, N-terminal"/>
    <property type="match status" value="1"/>
</dbReference>
<evidence type="ECO:0000256" key="10">
    <source>
        <dbReference type="ARBA" id="ARBA00023125"/>
    </source>
</evidence>
<organism evidence="19 20">
    <name type="scientific">Candidatus Shapirobacteria bacterium CG03_land_8_20_14_0_80_39_12</name>
    <dbReference type="NCBI Taxonomy" id="1974879"/>
    <lineage>
        <taxon>Bacteria</taxon>
        <taxon>Candidatus Shapironibacteriota</taxon>
    </lineage>
</organism>
<dbReference type="InterPro" id="IPR010979">
    <property type="entry name" value="Ribosomal_uS13-like_H2TH"/>
</dbReference>
<evidence type="ECO:0000313" key="20">
    <source>
        <dbReference type="Proteomes" id="UP000229631"/>
    </source>
</evidence>
<dbReference type="Pfam" id="PF01149">
    <property type="entry name" value="Fapy_DNA_glyco"/>
    <property type="match status" value="1"/>
</dbReference>
<keyword evidence="9" id="KW-0862">Zinc</keyword>
<evidence type="ECO:0000256" key="12">
    <source>
        <dbReference type="ARBA" id="ARBA00023239"/>
    </source>
</evidence>
<evidence type="ECO:0000259" key="18">
    <source>
        <dbReference type="PROSITE" id="PS51068"/>
    </source>
</evidence>
<dbReference type="PROSITE" id="PS51068">
    <property type="entry name" value="FPG_CAT"/>
    <property type="match status" value="1"/>
</dbReference>
<comment type="similarity">
    <text evidence="3">Belongs to the FPG family.</text>
</comment>
<evidence type="ECO:0000256" key="14">
    <source>
        <dbReference type="ARBA" id="ARBA00023295"/>
    </source>
</evidence>
<evidence type="ECO:0000256" key="3">
    <source>
        <dbReference type="ARBA" id="ARBA00009409"/>
    </source>
</evidence>
<evidence type="ECO:0000313" key="19">
    <source>
        <dbReference type="EMBL" id="PIV01114.1"/>
    </source>
</evidence>
<evidence type="ECO:0000256" key="11">
    <source>
        <dbReference type="ARBA" id="ARBA00023204"/>
    </source>
</evidence>
<comment type="cofactor">
    <cofactor evidence="2">
        <name>Zn(2+)</name>
        <dbReference type="ChEBI" id="CHEBI:29105"/>
    </cofactor>
</comment>
<evidence type="ECO:0000256" key="2">
    <source>
        <dbReference type="ARBA" id="ARBA00001947"/>
    </source>
</evidence>
<dbReference type="InterPro" id="IPR010663">
    <property type="entry name" value="Znf_FPG/IleRS"/>
</dbReference>
<keyword evidence="14" id="KW-0326">Glycosidase</keyword>
<dbReference type="GO" id="GO:0006284">
    <property type="term" value="P:base-excision repair"/>
    <property type="evidence" value="ECO:0007669"/>
    <property type="project" value="InterPro"/>
</dbReference>
<dbReference type="SUPFAM" id="SSF81624">
    <property type="entry name" value="N-terminal domain of MutM-like DNA repair proteins"/>
    <property type="match status" value="1"/>
</dbReference>
<reference evidence="20" key="1">
    <citation type="submission" date="2017-09" db="EMBL/GenBank/DDBJ databases">
        <title>Depth-based differentiation of microbial function through sediment-hosted aquifers and enrichment of novel symbionts in the deep terrestrial subsurface.</title>
        <authorList>
            <person name="Probst A.J."/>
            <person name="Ladd B."/>
            <person name="Jarett J.K."/>
            <person name="Geller-Mcgrath D.E."/>
            <person name="Sieber C.M.K."/>
            <person name="Emerson J.B."/>
            <person name="Anantharaman K."/>
            <person name="Thomas B.C."/>
            <person name="Malmstrom R."/>
            <person name="Stieglmeier M."/>
            <person name="Klingl A."/>
            <person name="Woyke T."/>
            <person name="Ryan C.M."/>
            <person name="Banfield J.F."/>
        </authorList>
    </citation>
    <scope>NUCLEOTIDE SEQUENCE [LARGE SCALE GENOMIC DNA]</scope>
</reference>
<dbReference type="PANTHER" id="PTHR22993">
    <property type="entry name" value="FORMAMIDOPYRIMIDINE-DNA GLYCOSYLASE"/>
    <property type="match status" value="1"/>
</dbReference>
<proteinExistence type="inferred from homology"/>
<name>A0A2M7BDD6_9BACT</name>
<dbReference type="GO" id="GO:0003684">
    <property type="term" value="F:damaged DNA binding"/>
    <property type="evidence" value="ECO:0007669"/>
    <property type="project" value="InterPro"/>
</dbReference>
<evidence type="ECO:0000256" key="4">
    <source>
        <dbReference type="ARBA" id="ARBA00011245"/>
    </source>
</evidence>
<dbReference type="Pfam" id="PF06831">
    <property type="entry name" value="H2TH"/>
    <property type="match status" value="1"/>
</dbReference>
<comment type="caution">
    <text evidence="19">The sequence shown here is derived from an EMBL/GenBank/DDBJ whole genome shotgun (WGS) entry which is preliminary data.</text>
</comment>
<dbReference type="PANTHER" id="PTHR22993:SF9">
    <property type="entry name" value="FORMAMIDOPYRIMIDINE-DNA GLYCOSYLASE"/>
    <property type="match status" value="1"/>
</dbReference>
<sequence>MPELPEVETIRLQLDQALKGLRITGVEVLNKKSFVGEIGDIKEKRVIGVTRRAKITIIELEGGVYLAIHLKLTGQLIFLEENQKSKISKACFFEIKDQKEGPFEVGELPNKYTRVIISFDKGKLFFNDLRIFGWIRVLRDLGDLGEDKFGPEANDEKTFTLDYFKNILAKTKKPIKIVIMDQKKLAGVGNIYANEALFQAKILPTRKADSLTEEEVKKLRNSIINVLKEAIFHKGSSDRDEAYRQITGEKGTYQNYFSVYGKAGQKCPKCQGTIKRIVLGGRGTFFCPNCQK</sequence>
<protein>
    <submittedName>
        <fullName evidence="19">Bifunctional DNA-formamidopyrimidine glycosylase/DNA-(Apurinic or apyrimidinic site) lyase</fullName>
    </submittedName>
</protein>
<dbReference type="SMART" id="SM01232">
    <property type="entry name" value="H2TH"/>
    <property type="match status" value="1"/>
</dbReference>
<evidence type="ECO:0000256" key="7">
    <source>
        <dbReference type="ARBA" id="ARBA00022771"/>
    </source>
</evidence>